<dbReference type="GO" id="GO:0005524">
    <property type="term" value="F:ATP binding"/>
    <property type="evidence" value="ECO:0007669"/>
    <property type="project" value="UniProtKB-KW"/>
</dbReference>
<dbReference type="EC" id="2.7.11.1" evidence="1"/>
<accession>A0A810KUN1</accession>
<evidence type="ECO:0000256" key="3">
    <source>
        <dbReference type="ARBA" id="ARBA00022741"/>
    </source>
</evidence>
<dbReference type="InterPro" id="IPR050660">
    <property type="entry name" value="NEK_Ser/Thr_kinase"/>
</dbReference>
<feature type="region of interest" description="Disordered" evidence="6">
    <location>
        <begin position="512"/>
        <end position="536"/>
    </location>
</feature>
<dbReference type="SUPFAM" id="SSF56112">
    <property type="entry name" value="Protein kinase-like (PK-like)"/>
    <property type="match status" value="1"/>
</dbReference>
<dbReference type="CDD" id="cd14014">
    <property type="entry name" value="STKc_PknB_like"/>
    <property type="match status" value="1"/>
</dbReference>
<evidence type="ECO:0000256" key="5">
    <source>
        <dbReference type="ARBA" id="ARBA00022840"/>
    </source>
</evidence>
<evidence type="ECO:0000256" key="7">
    <source>
        <dbReference type="SAM" id="Phobius"/>
    </source>
</evidence>
<evidence type="ECO:0000256" key="2">
    <source>
        <dbReference type="ARBA" id="ARBA00022679"/>
    </source>
</evidence>
<dbReference type="InterPro" id="IPR000719">
    <property type="entry name" value="Prot_kinase_dom"/>
</dbReference>
<evidence type="ECO:0000313" key="10">
    <source>
        <dbReference type="Proteomes" id="UP000680750"/>
    </source>
</evidence>
<feature type="region of interest" description="Disordered" evidence="6">
    <location>
        <begin position="372"/>
        <end position="477"/>
    </location>
</feature>
<dbReference type="PANTHER" id="PTHR43671:SF13">
    <property type="entry name" value="SERINE_THREONINE-PROTEIN KINASE NEK2"/>
    <property type="match status" value="1"/>
</dbReference>
<dbReference type="Pfam" id="PF00069">
    <property type="entry name" value="Pkinase"/>
    <property type="match status" value="1"/>
</dbReference>
<feature type="compositionally biased region" description="Pro residues" evidence="6">
    <location>
        <begin position="377"/>
        <end position="389"/>
    </location>
</feature>
<gene>
    <name evidence="9" type="ORF">Asera_07050</name>
</gene>
<name>A0A810KUN1_9ACTN</name>
<dbReference type="KEGG" id="aser:Asera_07050"/>
<keyword evidence="4" id="KW-0418">Kinase</keyword>
<dbReference type="InterPro" id="IPR011009">
    <property type="entry name" value="Kinase-like_dom_sf"/>
</dbReference>
<feature type="compositionally biased region" description="Pro residues" evidence="6">
    <location>
        <begin position="444"/>
        <end position="464"/>
    </location>
</feature>
<organism evidence="9 10">
    <name type="scientific">Actinocatenispora sera</name>
    <dbReference type="NCBI Taxonomy" id="390989"/>
    <lineage>
        <taxon>Bacteria</taxon>
        <taxon>Bacillati</taxon>
        <taxon>Actinomycetota</taxon>
        <taxon>Actinomycetes</taxon>
        <taxon>Micromonosporales</taxon>
        <taxon>Micromonosporaceae</taxon>
        <taxon>Actinocatenispora</taxon>
    </lineage>
</organism>
<sequence>MSGLSFSANQAYSSTTVSPCCVRSLATRFAAGGSAIAPSLICATLPPAPPNSRARRGRSRTVAGRATRRGWRDAVVWHDIRMPEQLSDHFCGPPDAPDRYLLRERRSSGGEGEIWSAVEQHANFSFRYAVKIIHADHQDDSGRWLENLRLQSALLTQLEHPSLVKVREVFVGAPPHPHGAPDAAAGSRLYLVMKWIEGRSLQELLEAGELRGPAALDPLAPVAEAIDYLHSGRDTDGQPVLHRDIKPANILRADDGRVYLVDFGLVRFAGAATMSKVSGTVPFMAPESLHRGEYGPASDRYSLGASLYYMLTRELPVPGDTDAMQQRLAAALGAGQDRMVQGILSMMAVSPTHRPASAQQWLHALRTPVAETTLGAPAPPVPPPTPAPPRITAETVFGGATSSPPRSAPPNPSAAPVPPSVPGPVPPSVTGVPTSLGAPAASRMPPPGYRPAPPRGAPPPPVAPFPGTAQPWQPAKKRKLSGGKIAAIVAGSVGLVVVASCVGLGILGYREGQRDSGSGGHNPDASASVDHKHPPPTAARLKRIQVSVGQIEQATGAESYGIEASESKDRLLGGLDQFKPCAEGTVDGAAIGSQTSNGFSYYTDDETAYASSSVVGFYGTASSKFYTAAKQSLQRCGWNTFEIGKIGQQSVGYTRHLDDGEYGPTTLVLVRSGQVVFELTLTAKSGGAQVQAEQLATAMAKYLPEEK</sequence>
<dbReference type="SMART" id="SM00220">
    <property type="entry name" value="S_TKc"/>
    <property type="match status" value="1"/>
</dbReference>
<keyword evidence="3" id="KW-0547">Nucleotide-binding</keyword>
<keyword evidence="2" id="KW-0808">Transferase</keyword>
<reference evidence="9" key="1">
    <citation type="submission" date="2020-08" db="EMBL/GenBank/DDBJ databases">
        <title>Whole genome shotgun sequence of Actinocatenispora sera NBRC 101916.</title>
        <authorList>
            <person name="Komaki H."/>
            <person name="Tamura T."/>
        </authorList>
    </citation>
    <scope>NUCLEOTIDE SEQUENCE</scope>
    <source>
        <strain evidence="9">NBRC 101916</strain>
    </source>
</reference>
<keyword evidence="7" id="KW-0472">Membrane</keyword>
<dbReference type="Gene3D" id="1.10.510.10">
    <property type="entry name" value="Transferase(Phosphotransferase) domain 1"/>
    <property type="match status" value="1"/>
</dbReference>
<evidence type="ECO:0000313" key="9">
    <source>
        <dbReference type="EMBL" id="BCJ26597.1"/>
    </source>
</evidence>
<feature type="compositionally biased region" description="Pro residues" evidence="6">
    <location>
        <begin position="406"/>
        <end position="427"/>
    </location>
</feature>
<evidence type="ECO:0000259" key="8">
    <source>
        <dbReference type="SMART" id="SM00220"/>
    </source>
</evidence>
<dbReference type="EMBL" id="AP023354">
    <property type="protein sequence ID" value="BCJ26597.1"/>
    <property type="molecule type" value="Genomic_DNA"/>
</dbReference>
<dbReference type="AlphaFoldDB" id="A0A810KUN1"/>
<keyword evidence="7" id="KW-0812">Transmembrane</keyword>
<feature type="domain" description="Protein kinase" evidence="8">
    <location>
        <begin position="100"/>
        <end position="370"/>
    </location>
</feature>
<dbReference type="PANTHER" id="PTHR43671">
    <property type="entry name" value="SERINE/THREONINE-PROTEIN KINASE NEK"/>
    <property type="match status" value="1"/>
</dbReference>
<dbReference type="GO" id="GO:0004674">
    <property type="term" value="F:protein serine/threonine kinase activity"/>
    <property type="evidence" value="ECO:0007669"/>
    <property type="project" value="UniProtKB-EC"/>
</dbReference>
<evidence type="ECO:0000256" key="6">
    <source>
        <dbReference type="SAM" id="MobiDB-lite"/>
    </source>
</evidence>
<keyword evidence="10" id="KW-1185">Reference proteome</keyword>
<keyword evidence="5" id="KW-0067">ATP-binding</keyword>
<evidence type="ECO:0000256" key="1">
    <source>
        <dbReference type="ARBA" id="ARBA00012513"/>
    </source>
</evidence>
<feature type="transmembrane region" description="Helical" evidence="7">
    <location>
        <begin position="485"/>
        <end position="509"/>
    </location>
</feature>
<dbReference type="Proteomes" id="UP000680750">
    <property type="component" value="Chromosome"/>
</dbReference>
<protein>
    <recommendedName>
        <fullName evidence="1">non-specific serine/threonine protein kinase</fullName>
        <ecNumber evidence="1">2.7.11.1</ecNumber>
    </recommendedName>
</protein>
<keyword evidence="7" id="KW-1133">Transmembrane helix</keyword>
<evidence type="ECO:0000256" key="4">
    <source>
        <dbReference type="ARBA" id="ARBA00022777"/>
    </source>
</evidence>
<proteinExistence type="predicted"/>